<sequence>MKKRHAVVGLLGVLSVITFLDRMAIAVTGPSVQKELGITPQQWGWVLGAYVIAYAVFEVPSGALGDRHGYRKELTRITLWWSFFTAATAFCRNFWQLTGARFLFGLGAAGAYPNMSGVLYRWLPARERARGQGVIWAASRLGGALAPLLLVPLQAQFGWRAVFIALGVIGLGWALAWRAFYHDNPAQQPGITAAEVAEIGSDDHGGHSGTPWRKLLSLPQLWLIALAYCFYAFGSWFFFNWFPTWMVNGAHFSVAEMGLYGSIPFLLGIVANLAGGVLCDRLAERIGIRKAYSRIASLCLAATAVLLVLMSLATSKLLIVVLAASAFGVMDLMLPSAWAMCMSIGGRYGGTASGVMNTAGNLGGFVCTVVIGYMIGATGDYDLPVQGVALMVLIAAILFARIDCTRGFDQKAAPAEAPVPVAI</sequence>
<feature type="transmembrane region" description="Helical" evidence="5">
    <location>
        <begin position="359"/>
        <end position="377"/>
    </location>
</feature>
<dbReference type="GO" id="GO:0022857">
    <property type="term" value="F:transmembrane transporter activity"/>
    <property type="evidence" value="ECO:0007669"/>
    <property type="project" value="InterPro"/>
</dbReference>
<dbReference type="RefSeq" id="WP_097384803.1">
    <property type="nucleotide sequence ID" value="NZ_CP023741.1"/>
</dbReference>
<dbReference type="InterPro" id="IPR050382">
    <property type="entry name" value="MFS_Na/Anion_cotransporter"/>
</dbReference>
<dbReference type="InterPro" id="IPR011701">
    <property type="entry name" value="MFS"/>
</dbReference>
<evidence type="ECO:0000313" key="7">
    <source>
        <dbReference type="EMBL" id="ATI82094.1"/>
    </source>
</evidence>
<keyword evidence="2 5" id="KW-0812">Transmembrane</keyword>
<keyword evidence="3 5" id="KW-1133">Transmembrane helix</keyword>
<dbReference type="PROSITE" id="PS50850">
    <property type="entry name" value="MFS"/>
    <property type="match status" value="1"/>
</dbReference>
<accession>A0A291N3W7</accession>
<feature type="transmembrane region" description="Helical" evidence="5">
    <location>
        <begin position="318"/>
        <end position="338"/>
    </location>
</feature>
<reference evidence="8 10" key="2">
    <citation type="submission" date="2020-07" db="EMBL/GenBank/DDBJ databases">
        <title>Whole genome sequence of Sphingobium yanoikuyae A3.</title>
        <authorList>
            <person name="Han S.-S."/>
        </authorList>
    </citation>
    <scope>NUCLEOTIDE SEQUENCE [LARGE SCALE GENOMIC DNA]</scope>
    <source>
        <strain evidence="8 10">A3</strain>
    </source>
</reference>
<evidence type="ECO:0000256" key="3">
    <source>
        <dbReference type="ARBA" id="ARBA00022989"/>
    </source>
</evidence>
<feature type="transmembrane region" description="Helical" evidence="5">
    <location>
        <begin position="134"/>
        <end position="151"/>
    </location>
</feature>
<evidence type="ECO:0000313" key="10">
    <source>
        <dbReference type="Proteomes" id="UP000515377"/>
    </source>
</evidence>
<dbReference type="InterPro" id="IPR020846">
    <property type="entry name" value="MFS_dom"/>
</dbReference>
<dbReference type="PANTHER" id="PTHR11662">
    <property type="entry name" value="SOLUTE CARRIER FAMILY 17"/>
    <property type="match status" value="1"/>
</dbReference>
<dbReference type="InterPro" id="IPR036259">
    <property type="entry name" value="MFS_trans_sf"/>
</dbReference>
<evidence type="ECO:0000313" key="9">
    <source>
        <dbReference type="Proteomes" id="UP000219422"/>
    </source>
</evidence>
<dbReference type="Proteomes" id="UP000515377">
    <property type="component" value="Chromosome"/>
</dbReference>
<organism evidence="7 9">
    <name type="scientific">Sphingobium yanoikuyae</name>
    <name type="common">Sphingomonas yanoikuyae</name>
    <dbReference type="NCBI Taxonomy" id="13690"/>
    <lineage>
        <taxon>Bacteria</taxon>
        <taxon>Pseudomonadati</taxon>
        <taxon>Pseudomonadota</taxon>
        <taxon>Alphaproteobacteria</taxon>
        <taxon>Sphingomonadales</taxon>
        <taxon>Sphingomonadaceae</taxon>
        <taxon>Sphingobium</taxon>
    </lineage>
</organism>
<evidence type="ECO:0000313" key="8">
    <source>
        <dbReference type="EMBL" id="QNG48683.1"/>
    </source>
</evidence>
<feature type="transmembrane region" description="Helical" evidence="5">
    <location>
        <begin position="291"/>
        <end position="312"/>
    </location>
</feature>
<dbReference type="GO" id="GO:0016020">
    <property type="term" value="C:membrane"/>
    <property type="evidence" value="ECO:0007669"/>
    <property type="project" value="UniProtKB-SubCell"/>
</dbReference>
<feature type="domain" description="Major facilitator superfamily (MFS) profile" evidence="6">
    <location>
        <begin position="7"/>
        <end position="406"/>
    </location>
</feature>
<dbReference type="AlphaFoldDB" id="A0A291N3W7"/>
<reference evidence="7 9" key="1">
    <citation type="submission" date="2017-10" db="EMBL/GenBank/DDBJ databases">
        <title>Sphingobium yanoikuyae S72.</title>
        <authorList>
            <person name="Sanchez E."/>
            <person name="Bustos P."/>
            <person name="Mendoza P."/>
            <person name="Guo X."/>
            <person name="Mendoza A."/>
        </authorList>
    </citation>
    <scope>NUCLEOTIDE SEQUENCE [LARGE SCALE GENOMIC DNA]</scope>
    <source>
        <strain evidence="7 9">S72</strain>
    </source>
</reference>
<dbReference type="PANTHER" id="PTHR11662:SF399">
    <property type="entry name" value="FI19708P1-RELATED"/>
    <property type="match status" value="1"/>
</dbReference>
<dbReference type="Proteomes" id="UP000219422">
    <property type="component" value="Chromosome"/>
</dbReference>
<name>A0A291N3W7_SPHYA</name>
<feature type="transmembrane region" description="Helical" evidence="5">
    <location>
        <begin position="259"/>
        <end position="279"/>
    </location>
</feature>
<proteinExistence type="predicted"/>
<feature type="transmembrane region" description="Helical" evidence="5">
    <location>
        <begin position="383"/>
        <end position="402"/>
    </location>
</feature>
<keyword evidence="4 5" id="KW-0472">Membrane</keyword>
<dbReference type="Gene3D" id="1.20.1250.20">
    <property type="entry name" value="MFS general substrate transporter like domains"/>
    <property type="match status" value="2"/>
</dbReference>
<dbReference type="EMBL" id="CP023741">
    <property type="protein sequence ID" value="ATI82094.1"/>
    <property type="molecule type" value="Genomic_DNA"/>
</dbReference>
<dbReference type="CDD" id="cd17319">
    <property type="entry name" value="MFS_ExuT_GudP_like"/>
    <property type="match status" value="1"/>
</dbReference>
<evidence type="ECO:0000259" key="6">
    <source>
        <dbReference type="PROSITE" id="PS50850"/>
    </source>
</evidence>
<feature type="transmembrane region" description="Helical" evidence="5">
    <location>
        <begin position="42"/>
        <end position="65"/>
    </location>
</feature>
<feature type="transmembrane region" description="Helical" evidence="5">
    <location>
        <begin position="157"/>
        <end position="177"/>
    </location>
</feature>
<dbReference type="Pfam" id="PF07690">
    <property type="entry name" value="MFS_1"/>
    <property type="match status" value="1"/>
</dbReference>
<evidence type="ECO:0000256" key="1">
    <source>
        <dbReference type="ARBA" id="ARBA00004141"/>
    </source>
</evidence>
<dbReference type="KEGG" id="sya:A6768_20220"/>
<evidence type="ECO:0000256" key="4">
    <source>
        <dbReference type="ARBA" id="ARBA00023136"/>
    </source>
</evidence>
<evidence type="ECO:0000256" key="2">
    <source>
        <dbReference type="ARBA" id="ARBA00022692"/>
    </source>
</evidence>
<comment type="subcellular location">
    <subcellularLocation>
        <location evidence="1">Membrane</location>
        <topology evidence="1">Multi-pass membrane protein</topology>
    </subcellularLocation>
</comment>
<feature type="transmembrane region" description="Helical" evidence="5">
    <location>
        <begin position="77"/>
        <end position="95"/>
    </location>
</feature>
<evidence type="ECO:0000256" key="5">
    <source>
        <dbReference type="SAM" id="Phobius"/>
    </source>
</evidence>
<dbReference type="GeneID" id="57779182"/>
<feature type="transmembrane region" description="Helical" evidence="5">
    <location>
        <begin position="221"/>
        <end position="239"/>
    </location>
</feature>
<gene>
    <name evidence="7" type="ORF">A6768_20220</name>
    <name evidence="8" type="ORF">H3V42_14895</name>
</gene>
<protein>
    <submittedName>
        <fullName evidence="7">MFS transporter</fullName>
    </submittedName>
</protein>
<dbReference type="SUPFAM" id="SSF103473">
    <property type="entry name" value="MFS general substrate transporter"/>
    <property type="match status" value="1"/>
</dbReference>
<dbReference type="EMBL" id="CP060122">
    <property type="protein sequence ID" value="QNG48683.1"/>
    <property type="molecule type" value="Genomic_DNA"/>
</dbReference>
<feature type="transmembrane region" description="Helical" evidence="5">
    <location>
        <begin position="101"/>
        <end position="122"/>
    </location>
</feature>